<dbReference type="RefSeq" id="WP_089976118.1">
    <property type="nucleotide sequence ID" value="NZ_CP084916.1"/>
</dbReference>
<organism evidence="5 6">
    <name type="scientific">Carnobacterium viridans</name>
    <dbReference type="NCBI Taxonomy" id="174587"/>
    <lineage>
        <taxon>Bacteria</taxon>
        <taxon>Bacillati</taxon>
        <taxon>Bacillota</taxon>
        <taxon>Bacilli</taxon>
        <taxon>Lactobacillales</taxon>
        <taxon>Carnobacteriaceae</taxon>
        <taxon>Carnobacterium</taxon>
    </lineage>
</organism>
<sequence length="216" mass="24299">MNEDIKIIFSKNLNRLMELKRETATEVSEKTGIAYSTVNDWKNGKKMARGGNLQKLSDHFGVNISDLTSENSAHQMIVNKPAFIELKGKVAAGLPLEMFDVPELVSVPYEVRERYPNSYLLELKGDSMNKLFMDGSYVLIDPCDNLENGEIGVVRVNHTEATLKRFYKLGDAIMLQPESTNPDHQNQTYDCSEGECESISILGKLVWAMTPIGMKF</sequence>
<feature type="domain" description="HTH cro/C1-type" evidence="4">
    <location>
        <begin position="13"/>
        <end position="67"/>
    </location>
</feature>
<dbReference type="Gene3D" id="2.10.109.10">
    <property type="entry name" value="Umud Fragment, subunit A"/>
    <property type="match status" value="1"/>
</dbReference>
<gene>
    <name evidence="5" type="ORF">SAMN04487752_1197</name>
</gene>
<dbReference type="GO" id="GO:0003677">
    <property type="term" value="F:DNA binding"/>
    <property type="evidence" value="ECO:0007669"/>
    <property type="project" value="UniProtKB-KW"/>
</dbReference>
<dbReference type="Pfam" id="PF00717">
    <property type="entry name" value="Peptidase_S24"/>
    <property type="match status" value="1"/>
</dbReference>
<accession>A0A1H0YWN3</accession>
<dbReference type="Pfam" id="PF13443">
    <property type="entry name" value="HTH_26"/>
    <property type="match status" value="1"/>
</dbReference>
<keyword evidence="2" id="KW-0238">DNA-binding</keyword>
<evidence type="ECO:0000259" key="4">
    <source>
        <dbReference type="PROSITE" id="PS50943"/>
    </source>
</evidence>
<dbReference type="CDD" id="cd06529">
    <property type="entry name" value="S24_LexA-like"/>
    <property type="match status" value="1"/>
</dbReference>
<evidence type="ECO:0000313" key="5">
    <source>
        <dbReference type="EMBL" id="SDQ19612.1"/>
    </source>
</evidence>
<dbReference type="OrthoDB" id="2166454at2"/>
<proteinExistence type="predicted"/>
<dbReference type="InterPro" id="IPR036286">
    <property type="entry name" value="LexA/Signal_pep-like_sf"/>
</dbReference>
<dbReference type="Gene3D" id="1.10.260.40">
    <property type="entry name" value="lambda repressor-like DNA-binding domains"/>
    <property type="match status" value="1"/>
</dbReference>
<dbReference type="Proteomes" id="UP000199481">
    <property type="component" value="Unassembled WGS sequence"/>
</dbReference>
<keyword evidence="3" id="KW-0804">Transcription</keyword>
<dbReference type="SUPFAM" id="SSF47413">
    <property type="entry name" value="lambda repressor-like DNA-binding domains"/>
    <property type="match status" value="1"/>
</dbReference>
<dbReference type="PANTHER" id="PTHR40661">
    <property type="match status" value="1"/>
</dbReference>
<evidence type="ECO:0000256" key="3">
    <source>
        <dbReference type="ARBA" id="ARBA00023163"/>
    </source>
</evidence>
<evidence type="ECO:0000313" key="6">
    <source>
        <dbReference type="Proteomes" id="UP000199481"/>
    </source>
</evidence>
<dbReference type="CDD" id="cd00093">
    <property type="entry name" value="HTH_XRE"/>
    <property type="match status" value="1"/>
</dbReference>
<dbReference type="EMBL" id="FNJW01000008">
    <property type="protein sequence ID" value="SDQ19612.1"/>
    <property type="molecule type" value="Genomic_DNA"/>
</dbReference>
<dbReference type="PANTHER" id="PTHR40661:SF3">
    <property type="entry name" value="FELS-1 PROPHAGE TRANSCRIPTIONAL REGULATOR"/>
    <property type="match status" value="1"/>
</dbReference>
<keyword evidence="6" id="KW-1185">Reference proteome</keyword>
<dbReference type="InterPro" id="IPR001387">
    <property type="entry name" value="Cro/C1-type_HTH"/>
</dbReference>
<dbReference type="InterPro" id="IPR039418">
    <property type="entry name" value="LexA-like"/>
</dbReference>
<keyword evidence="1" id="KW-0805">Transcription regulation</keyword>
<dbReference type="PROSITE" id="PS50943">
    <property type="entry name" value="HTH_CROC1"/>
    <property type="match status" value="1"/>
</dbReference>
<dbReference type="SUPFAM" id="SSF51306">
    <property type="entry name" value="LexA/Signal peptidase"/>
    <property type="match status" value="1"/>
</dbReference>
<dbReference type="SMART" id="SM00530">
    <property type="entry name" value="HTH_XRE"/>
    <property type="match status" value="1"/>
</dbReference>
<name>A0A1H0YWN3_9LACT</name>
<dbReference type="AlphaFoldDB" id="A0A1H0YWN3"/>
<dbReference type="InterPro" id="IPR015927">
    <property type="entry name" value="Peptidase_S24_S26A/B/C"/>
</dbReference>
<evidence type="ECO:0000256" key="2">
    <source>
        <dbReference type="ARBA" id="ARBA00023125"/>
    </source>
</evidence>
<reference evidence="6" key="1">
    <citation type="submission" date="2016-10" db="EMBL/GenBank/DDBJ databases">
        <authorList>
            <person name="Varghese N."/>
            <person name="Submissions S."/>
        </authorList>
    </citation>
    <scope>NUCLEOTIDE SEQUENCE [LARGE SCALE GENOMIC DNA]</scope>
    <source>
        <strain evidence="6">MPL-11</strain>
    </source>
</reference>
<protein>
    <submittedName>
        <fullName evidence="5">Repressor LexA</fullName>
    </submittedName>
</protein>
<dbReference type="InterPro" id="IPR010982">
    <property type="entry name" value="Lambda_DNA-bd_dom_sf"/>
</dbReference>
<evidence type="ECO:0000256" key="1">
    <source>
        <dbReference type="ARBA" id="ARBA00023015"/>
    </source>
</evidence>